<evidence type="ECO:0000313" key="8">
    <source>
        <dbReference type="Proteomes" id="UP000198384"/>
    </source>
</evidence>
<dbReference type="GO" id="GO:0005524">
    <property type="term" value="F:ATP binding"/>
    <property type="evidence" value="ECO:0007669"/>
    <property type="project" value="UniProtKB-UniRule"/>
</dbReference>
<dbReference type="NCBIfam" id="TIGR00152">
    <property type="entry name" value="dephospho-CoA kinase"/>
    <property type="match status" value="1"/>
</dbReference>
<dbReference type="OrthoDB" id="9812943at2"/>
<keyword evidence="5" id="KW-0963">Cytoplasm</keyword>
<dbReference type="EC" id="2.7.1.24" evidence="5 6"/>
<gene>
    <name evidence="5" type="primary">coaE</name>
    <name evidence="7" type="ORF">SAMN06265371_106141</name>
</gene>
<dbReference type="RefSeq" id="WP_089381900.1">
    <property type="nucleotide sequence ID" value="NZ_FZNT01000006.1"/>
</dbReference>
<dbReference type="PROSITE" id="PS51219">
    <property type="entry name" value="DPCK"/>
    <property type="match status" value="1"/>
</dbReference>
<dbReference type="HAMAP" id="MF_00376">
    <property type="entry name" value="Dephospho_CoA_kinase"/>
    <property type="match status" value="1"/>
</dbReference>
<evidence type="ECO:0000256" key="3">
    <source>
        <dbReference type="ARBA" id="ARBA00022840"/>
    </source>
</evidence>
<dbReference type="InterPro" id="IPR027417">
    <property type="entry name" value="P-loop_NTPase"/>
</dbReference>
<evidence type="ECO:0000256" key="2">
    <source>
        <dbReference type="ARBA" id="ARBA00022741"/>
    </source>
</evidence>
<keyword evidence="8" id="KW-1185">Reference proteome</keyword>
<dbReference type="Pfam" id="PF01121">
    <property type="entry name" value="CoaE"/>
    <property type="match status" value="1"/>
</dbReference>
<dbReference type="Proteomes" id="UP000198384">
    <property type="component" value="Unassembled WGS sequence"/>
</dbReference>
<dbReference type="PANTHER" id="PTHR10695">
    <property type="entry name" value="DEPHOSPHO-COA KINASE-RELATED"/>
    <property type="match status" value="1"/>
</dbReference>
<protein>
    <recommendedName>
        <fullName evidence="5 6">Dephospho-CoA kinase</fullName>
        <ecNumber evidence="5 6">2.7.1.24</ecNumber>
    </recommendedName>
    <alternativeName>
        <fullName evidence="5">Dephosphocoenzyme A kinase</fullName>
    </alternativeName>
</protein>
<evidence type="ECO:0000256" key="5">
    <source>
        <dbReference type="HAMAP-Rule" id="MF_00376"/>
    </source>
</evidence>
<accession>A0A238XLJ8</accession>
<dbReference type="CDD" id="cd02022">
    <property type="entry name" value="DPCK"/>
    <property type="match status" value="1"/>
</dbReference>
<dbReference type="SUPFAM" id="SSF52540">
    <property type="entry name" value="P-loop containing nucleoside triphosphate hydrolases"/>
    <property type="match status" value="1"/>
</dbReference>
<keyword evidence="4 5" id="KW-0173">Coenzyme A biosynthesis</keyword>
<organism evidence="7 8">
    <name type="scientific">Lutibacter agarilyticus</name>
    <dbReference type="NCBI Taxonomy" id="1109740"/>
    <lineage>
        <taxon>Bacteria</taxon>
        <taxon>Pseudomonadati</taxon>
        <taxon>Bacteroidota</taxon>
        <taxon>Flavobacteriia</taxon>
        <taxon>Flavobacteriales</taxon>
        <taxon>Flavobacteriaceae</taxon>
        <taxon>Lutibacter</taxon>
    </lineage>
</organism>
<dbReference type="GO" id="GO:0015937">
    <property type="term" value="P:coenzyme A biosynthetic process"/>
    <property type="evidence" value="ECO:0007669"/>
    <property type="project" value="UniProtKB-UniRule"/>
</dbReference>
<dbReference type="InterPro" id="IPR001977">
    <property type="entry name" value="Depp_CoAkinase"/>
</dbReference>
<comment type="subcellular location">
    <subcellularLocation>
        <location evidence="5">Cytoplasm</location>
    </subcellularLocation>
</comment>
<feature type="binding site" evidence="5">
    <location>
        <begin position="11"/>
        <end position="16"/>
    </location>
    <ligand>
        <name>ATP</name>
        <dbReference type="ChEBI" id="CHEBI:30616"/>
    </ligand>
</feature>
<evidence type="ECO:0000256" key="4">
    <source>
        <dbReference type="ARBA" id="ARBA00022993"/>
    </source>
</evidence>
<evidence type="ECO:0000313" key="7">
    <source>
        <dbReference type="EMBL" id="SNR59552.1"/>
    </source>
</evidence>
<comment type="similarity">
    <text evidence="1 5">Belongs to the CoaE family.</text>
</comment>
<dbReference type="AlphaFoldDB" id="A0A238XLJ8"/>
<keyword evidence="5" id="KW-0808">Transferase</keyword>
<evidence type="ECO:0000256" key="1">
    <source>
        <dbReference type="ARBA" id="ARBA00009018"/>
    </source>
</evidence>
<proteinExistence type="inferred from homology"/>
<dbReference type="PANTHER" id="PTHR10695:SF46">
    <property type="entry name" value="BIFUNCTIONAL COENZYME A SYNTHASE-RELATED"/>
    <property type="match status" value="1"/>
</dbReference>
<name>A0A238XLJ8_9FLAO</name>
<sequence>MKIVGLTGGIGSGKSTVLTYFKELGAATFIADIEAKQLMNTNAELIKEITFLFGSEAYKNGILNRSYISEIVFNNKAKLAKLNALVHPKVRAHFENFTKTTKAEIVIYEAAILFESGSHNLCDYVITVTADFEERIKRVMLRDQTDKEAVMQRIKHQLNDEAKVLKSDFVITNNTFQSAKEQVKTIFEILLKLN</sequence>
<reference evidence="7 8" key="1">
    <citation type="submission" date="2017-06" db="EMBL/GenBank/DDBJ databases">
        <authorList>
            <person name="Kim H.J."/>
            <person name="Triplett B.A."/>
        </authorList>
    </citation>
    <scope>NUCLEOTIDE SEQUENCE [LARGE SCALE GENOMIC DNA]</scope>
    <source>
        <strain evidence="7 8">DSM 29150</strain>
    </source>
</reference>
<dbReference type="GO" id="GO:0005737">
    <property type="term" value="C:cytoplasm"/>
    <property type="evidence" value="ECO:0007669"/>
    <property type="project" value="UniProtKB-SubCell"/>
</dbReference>
<evidence type="ECO:0000256" key="6">
    <source>
        <dbReference type="NCBIfam" id="TIGR00152"/>
    </source>
</evidence>
<keyword evidence="3 5" id="KW-0067">ATP-binding</keyword>
<comment type="catalytic activity">
    <reaction evidence="5">
        <text>3'-dephospho-CoA + ATP = ADP + CoA + H(+)</text>
        <dbReference type="Rhea" id="RHEA:18245"/>
        <dbReference type="ChEBI" id="CHEBI:15378"/>
        <dbReference type="ChEBI" id="CHEBI:30616"/>
        <dbReference type="ChEBI" id="CHEBI:57287"/>
        <dbReference type="ChEBI" id="CHEBI:57328"/>
        <dbReference type="ChEBI" id="CHEBI:456216"/>
        <dbReference type="EC" id="2.7.1.24"/>
    </reaction>
</comment>
<dbReference type="EMBL" id="FZNT01000006">
    <property type="protein sequence ID" value="SNR59552.1"/>
    <property type="molecule type" value="Genomic_DNA"/>
</dbReference>
<dbReference type="Gene3D" id="3.40.50.300">
    <property type="entry name" value="P-loop containing nucleotide triphosphate hydrolases"/>
    <property type="match status" value="1"/>
</dbReference>
<comment type="function">
    <text evidence="5">Catalyzes the phosphorylation of the 3'-hydroxyl group of dephosphocoenzyme A to form coenzyme A.</text>
</comment>
<keyword evidence="5 7" id="KW-0418">Kinase</keyword>
<comment type="pathway">
    <text evidence="5">Cofactor biosynthesis; coenzyme A biosynthesis; CoA from (R)-pantothenate: step 5/5.</text>
</comment>
<dbReference type="UniPathway" id="UPA00241">
    <property type="reaction ID" value="UER00356"/>
</dbReference>
<dbReference type="GO" id="GO:0004140">
    <property type="term" value="F:dephospho-CoA kinase activity"/>
    <property type="evidence" value="ECO:0007669"/>
    <property type="project" value="UniProtKB-UniRule"/>
</dbReference>
<keyword evidence="2 5" id="KW-0547">Nucleotide-binding</keyword>